<dbReference type="Proteomes" id="UP000064967">
    <property type="component" value="Chromosome"/>
</dbReference>
<dbReference type="AlphaFoldDB" id="A0A0K1PSD0"/>
<organism evidence="4 5">
    <name type="scientific">Labilithrix luteola</name>
    <dbReference type="NCBI Taxonomy" id="1391654"/>
    <lineage>
        <taxon>Bacteria</taxon>
        <taxon>Pseudomonadati</taxon>
        <taxon>Myxococcota</taxon>
        <taxon>Polyangia</taxon>
        <taxon>Polyangiales</taxon>
        <taxon>Labilitrichaceae</taxon>
        <taxon>Labilithrix</taxon>
    </lineage>
</organism>
<protein>
    <submittedName>
        <fullName evidence="4">Two-component response regulator</fullName>
    </submittedName>
</protein>
<dbReference type="SMART" id="SM00448">
    <property type="entry name" value="REC"/>
    <property type="match status" value="1"/>
</dbReference>
<evidence type="ECO:0000313" key="4">
    <source>
        <dbReference type="EMBL" id="AKU96443.1"/>
    </source>
</evidence>
<dbReference type="PROSITE" id="PS50110">
    <property type="entry name" value="RESPONSE_REGULATORY"/>
    <property type="match status" value="1"/>
</dbReference>
<keyword evidence="5" id="KW-1185">Reference proteome</keyword>
<dbReference type="GO" id="GO:0000160">
    <property type="term" value="P:phosphorelay signal transduction system"/>
    <property type="evidence" value="ECO:0007669"/>
    <property type="project" value="InterPro"/>
</dbReference>
<dbReference type="InterPro" id="IPR011006">
    <property type="entry name" value="CheY-like_superfamily"/>
</dbReference>
<accession>A0A0K1PSD0</accession>
<dbReference type="PANTHER" id="PTHR44591">
    <property type="entry name" value="STRESS RESPONSE REGULATOR PROTEIN 1"/>
    <property type="match status" value="1"/>
</dbReference>
<evidence type="ECO:0000313" key="5">
    <source>
        <dbReference type="Proteomes" id="UP000064967"/>
    </source>
</evidence>
<dbReference type="PANTHER" id="PTHR44591:SF3">
    <property type="entry name" value="RESPONSE REGULATORY DOMAIN-CONTAINING PROTEIN"/>
    <property type="match status" value="1"/>
</dbReference>
<proteinExistence type="predicted"/>
<evidence type="ECO:0000256" key="2">
    <source>
        <dbReference type="PROSITE-ProRule" id="PRU00169"/>
    </source>
</evidence>
<dbReference type="InterPro" id="IPR001789">
    <property type="entry name" value="Sig_transdc_resp-reg_receiver"/>
</dbReference>
<feature type="modified residue" description="4-aspartylphosphate" evidence="2">
    <location>
        <position position="51"/>
    </location>
</feature>
<reference evidence="4 5" key="1">
    <citation type="submission" date="2015-08" db="EMBL/GenBank/DDBJ databases">
        <authorList>
            <person name="Babu N.S."/>
            <person name="Beckwith C.J."/>
            <person name="Beseler K.G."/>
            <person name="Brison A."/>
            <person name="Carone J.V."/>
            <person name="Caskin T.P."/>
            <person name="Diamond M."/>
            <person name="Durham M.E."/>
            <person name="Foxe J.M."/>
            <person name="Go M."/>
            <person name="Henderson B.A."/>
            <person name="Jones I.B."/>
            <person name="McGettigan J.A."/>
            <person name="Micheletti S.J."/>
            <person name="Nasrallah M.E."/>
            <person name="Ortiz D."/>
            <person name="Piller C.R."/>
            <person name="Privatt S.R."/>
            <person name="Schneider S.L."/>
            <person name="Sharp S."/>
            <person name="Smith T.C."/>
            <person name="Stanton J.D."/>
            <person name="Ullery H.E."/>
            <person name="Wilson R.J."/>
            <person name="Serrano M.G."/>
            <person name="Buck G."/>
            <person name="Lee V."/>
            <person name="Wang Y."/>
            <person name="Carvalho R."/>
            <person name="Voegtly L."/>
            <person name="Shi R."/>
            <person name="Duckworth R."/>
            <person name="Johnson A."/>
            <person name="Loviza R."/>
            <person name="Walstead R."/>
            <person name="Shah Z."/>
            <person name="Kiflezghi M."/>
            <person name="Wade K."/>
            <person name="Ball S.L."/>
            <person name="Bradley K.W."/>
            <person name="Asai D.J."/>
            <person name="Bowman C.A."/>
            <person name="Russell D.A."/>
            <person name="Pope W.H."/>
            <person name="Jacobs-Sera D."/>
            <person name="Hendrix R.W."/>
            <person name="Hatfull G.F."/>
        </authorList>
    </citation>
    <scope>NUCLEOTIDE SEQUENCE [LARGE SCALE GENOMIC DNA]</scope>
    <source>
        <strain evidence="4 5">DSM 27648</strain>
    </source>
</reference>
<dbReference type="InterPro" id="IPR050595">
    <property type="entry name" value="Bact_response_regulator"/>
</dbReference>
<dbReference type="KEGG" id="llu:AKJ09_03107"/>
<name>A0A0K1PSD0_9BACT</name>
<dbReference type="Pfam" id="PF00072">
    <property type="entry name" value="Response_reg"/>
    <property type="match status" value="1"/>
</dbReference>
<keyword evidence="1 2" id="KW-0597">Phosphoprotein</keyword>
<dbReference type="SUPFAM" id="SSF52172">
    <property type="entry name" value="CheY-like"/>
    <property type="match status" value="1"/>
</dbReference>
<dbReference type="EMBL" id="CP012333">
    <property type="protein sequence ID" value="AKU96443.1"/>
    <property type="molecule type" value="Genomic_DNA"/>
</dbReference>
<sequence length="120" mass="13409">MAEDDDAMRTLVAEVLRAEDYDVIEAADGRELFWHVERALADGGLDLVISDVRMPVYTGLDVVEAWTGFRGPRILLMTAFADPELRQRVTDLGIVLLDKPFPLGTLLDLVNETVTERGHQ</sequence>
<evidence type="ECO:0000256" key="1">
    <source>
        <dbReference type="ARBA" id="ARBA00022553"/>
    </source>
</evidence>
<feature type="domain" description="Response regulatory" evidence="3">
    <location>
        <begin position="1"/>
        <end position="114"/>
    </location>
</feature>
<evidence type="ECO:0000259" key="3">
    <source>
        <dbReference type="PROSITE" id="PS50110"/>
    </source>
</evidence>
<dbReference type="Gene3D" id="3.40.50.2300">
    <property type="match status" value="1"/>
</dbReference>
<gene>
    <name evidence="4" type="ORF">AKJ09_03107</name>
</gene>
<dbReference type="STRING" id="1391654.AKJ09_03107"/>